<comment type="caution">
    <text evidence="7">The sequence shown here is derived from an EMBL/GenBank/DDBJ whole genome shotgun (WGS) entry which is preliminary data.</text>
</comment>
<keyword evidence="4 6" id="KW-0472">Membrane</keyword>
<keyword evidence="8" id="KW-1185">Reference proteome</keyword>
<dbReference type="PANTHER" id="PTHR30168">
    <property type="entry name" value="PUTATIVE MEMBRANE PROTEIN YPFJ"/>
    <property type="match status" value="1"/>
</dbReference>
<proteinExistence type="predicted"/>
<evidence type="ECO:0000256" key="6">
    <source>
        <dbReference type="SAM" id="Phobius"/>
    </source>
</evidence>
<keyword evidence="2 6" id="KW-0812">Transmembrane</keyword>
<feature type="compositionally biased region" description="Gly residues" evidence="5">
    <location>
        <begin position="1"/>
        <end position="16"/>
    </location>
</feature>
<evidence type="ECO:0000313" key="7">
    <source>
        <dbReference type="EMBL" id="MBA8794848.1"/>
    </source>
</evidence>
<dbReference type="RefSeq" id="WP_182560380.1">
    <property type="nucleotide sequence ID" value="NZ_JACGWT010000003.1"/>
</dbReference>
<dbReference type="EMBL" id="JACGWT010000003">
    <property type="protein sequence ID" value="MBA8794848.1"/>
    <property type="molecule type" value="Genomic_DNA"/>
</dbReference>
<comment type="subcellular location">
    <subcellularLocation>
        <location evidence="1">Membrane</location>
        <topology evidence="1">Single-pass membrane protein</topology>
    </subcellularLocation>
</comment>
<accession>A0A7W3P6D3</accession>
<gene>
    <name evidence="7" type="ORF">FHX74_002467</name>
</gene>
<evidence type="ECO:0000256" key="1">
    <source>
        <dbReference type="ARBA" id="ARBA00004167"/>
    </source>
</evidence>
<evidence type="ECO:0000256" key="5">
    <source>
        <dbReference type="SAM" id="MobiDB-lite"/>
    </source>
</evidence>
<keyword evidence="3 6" id="KW-1133">Transmembrane helix</keyword>
<dbReference type="PANTHER" id="PTHR30168:SF0">
    <property type="entry name" value="INNER MEMBRANE PROTEIN"/>
    <property type="match status" value="1"/>
</dbReference>
<organism evidence="7 8">
    <name type="scientific">Microlunatus kandeliicorticis</name>
    <dbReference type="NCBI Taxonomy" id="1759536"/>
    <lineage>
        <taxon>Bacteria</taxon>
        <taxon>Bacillati</taxon>
        <taxon>Actinomycetota</taxon>
        <taxon>Actinomycetes</taxon>
        <taxon>Propionibacteriales</taxon>
        <taxon>Propionibacteriaceae</taxon>
        <taxon>Microlunatus</taxon>
    </lineage>
</organism>
<protein>
    <recommendedName>
        <fullName evidence="9">Neutral zinc metallopeptidase</fullName>
    </recommendedName>
</protein>
<evidence type="ECO:0008006" key="9">
    <source>
        <dbReference type="Google" id="ProtNLM"/>
    </source>
</evidence>
<evidence type="ECO:0000256" key="3">
    <source>
        <dbReference type="ARBA" id="ARBA00022989"/>
    </source>
</evidence>
<dbReference type="Proteomes" id="UP000523079">
    <property type="component" value="Unassembled WGS sequence"/>
</dbReference>
<dbReference type="InterPro" id="IPR007343">
    <property type="entry name" value="Uncharacterised_pept_Zn_put"/>
</dbReference>
<evidence type="ECO:0000313" key="8">
    <source>
        <dbReference type="Proteomes" id="UP000523079"/>
    </source>
</evidence>
<evidence type="ECO:0000256" key="2">
    <source>
        <dbReference type="ARBA" id="ARBA00022692"/>
    </source>
</evidence>
<dbReference type="GO" id="GO:0016020">
    <property type="term" value="C:membrane"/>
    <property type="evidence" value="ECO:0007669"/>
    <property type="project" value="UniProtKB-SubCell"/>
</dbReference>
<dbReference type="AlphaFoldDB" id="A0A7W3P6D3"/>
<feature type="region of interest" description="Disordered" evidence="5">
    <location>
        <begin position="1"/>
        <end position="40"/>
    </location>
</feature>
<feature type="region of interest" description="Disordered" evidence="5">
    <location>
        <begin position="75"/>
        <end position="99"/>
    </location>
</feature>
<dbReference type="Pfam" id="PF04228">
    <property type="entry name" value="Zn_peptidase"/>
    <property type="match status" value="1"/>
</dbReference>
<sequence>MSQQWGSGGGWGGGGYRPQQQPGWQPAWSGGPGAPPPRRRQNPLQRVLMVMVSLAVLAIVGWVITSFSTGGSSNDVAYQNDNYQPPPPDKDPPPLPEPQTYSEARALVSQNPFYAQTAPIPVRCDTTPISDIDAQSDAQLKSHFEDLMGCLMRVWNPPVTAAKWTLVRPTVTIYSTSITTKCGKSGINAFYCGADQQVYFSNKLAEGVPAVKKTRYGPDLVMAHEFGHALQARTGILISAKALGQQSGDESTDLQYSRNLETQADCFSGMYLRAVSESQKIKQADVPDIEATYVAIGDDTLSGKPNIVGNHGLAASRLYWGKVGLGTSEVGKCNTFTASPRLTR</sequence>
<reference evidence="7 8" key="1">
    <citation type="submission" date="2020-07" db="EMBL/GenBank/DDBJ databases">
        <title>Sequencing the genomes of 1000 actinobacteria strains.</title>
        <authorList>
            <person name="Klenk H.-P."/>
        </authorList>
    </citation>
    <scope>NUCLEOTIDE SEQUENCE [LARGE SCALE GENOMIC DNA]</scope>
    <source>
        <strain evidence="7 8">DSM 100723</strain>
    </source>
</reference>
<name>A0A7W3P6D3_9ACTN</name>
<evidence type="ECO:0000256" key="4">
    <source>
        <dbReference type="ARBA" id="ARBA00023136"/>
    </source>
</evidence>
<feature type="compositionally biased region" description="Low complexity" evidence="5">
    <location>
        <begin position="17"/>
        <end position="29"/>
    </location>
</feature>
<feature type="transmembrane region" description="Helical" evidence="6">
    <location>
        <begin position="47"/>
        <end position="64"/>
    </location>
</feature>